<name>A0A8S2RQD5_9BILA</name>
<protein>
    <submittedName>
        <fullName evidence="1">Uncharacterized protein</fullName>
    </submittedName>
</protein>
<organism evidence="1 2">
    <name type="scientific">Rotaria magnacalcarata</name>
    <dbReference type="NCBI Taxonomy" id="392030"/>
    <lineage>
        <taxon>Eukaryota</taxon>
        <taxon>Metazoa</taxon>
        <taxon>Spiralia</taxon>
        <taxon>Gnathifera</taxon>
        <taxon>Rotifera</taxon>
        <taxon>Eurotatoria</taxon>
        <taxon>Bdelloidea</taxon>
        <taxon>Philodinida</taxon>
        <taxon>Philodinidae</taxon>
        <taxon>Rotaria</taxon>
    </lineage>
</organism>
<accession>A0A8S2RQD5</accession>
<feature type="non-terminal residue" evidence="1">
    <location>
        <position position="1"/>
    </location>
</feature>
<comment type="caution">
    <text evidence="1">The sequence shown here is derived from an EMBL/GenBank/DDBJ whole genome shotgun (WGS) entry which is preliminary data.</text>
</comment>
<gene>
    <name evidence="1" type="ORF">GIL414_LOCUS20558</name>
</gene>
<evidence type="ECO:0000313" key="2">
    <source>
        <dbReference type="Proteomes" id="UP000681720"/>
    </source>
</evidence>
<evidence type="ECO:0000313" key="1">
    <source>
        <dbReference type="EMBL" id="CAF4175594.1"/>
    </source>
</evidence>
<dbReference type="EMBL" id="CAJOBJ010014305">
    <property type="protein sequence ID" value="CAF4175594.1"/>
    <property type="molecule type" value="Genomic_DNA"/>
</dbReference>
<dbReference type="Proteomes" id="UP000681720">
    <property type="component" value="Unassembled WGS sequence"/>
</dbReference>
<reference evidence="1" key="1">
    <citation type="submission" date="2021-02" db="EMBL/GenBank/DDBJ databases">
        <authorList>
            <person name="Nowell W R."/>
        </authorList>
    </citation>
    <scope>NUCLEOTIDE SEQUENCE</scope>
</reference>
<dbReference type="AlphaFoldDB" id="A0A8S2RQD5"/>
<sequence>QEKFDAVIKQTINTVLTFDIVPNIQQHSIQHIRQFIDLILMHIKQSTAITNVQTFIEQIGIYFEFKCLHYGLSCSDRMEFLRVK</sequence>
<proteinExistence type="predicted"/>